<dbReference type="InterPro" id="IPR002220">
    <property type="entry name" value="DapA-like"/>
</dbReference>
<dbReference type="Proteomes" id="UP000250369">
    <property type="component" value="Unassembled WGS sequence"/>
</dbReference>
<protein>
    <submittedName>
        <fullName evidence="2">Dihydrodipicolinate synthase family protein</fullName>
    </submittedName>
</protein>
<reference evidence="2 3" key="1">
    <citation type="journal article" date="2009" name="Int. J. Syst. Evol. Microbiol.">
        <title>Paenibacillus contaminans sp. nov., isolated from a contaminated laboratory plate.</title>
        <authorList>
            <person name="Chou J.H."/>
            <person name="Lee J.H."/>
            <person name="Lin M.C."/>
            <person name="Chang P.S."/>
            <person name="Arun A.B."/>
            <person name="Young C.C."/>
            <person name="Chen W.M."/>
        </authorList>
    </citation>
    <scope>NUCLEOTIDE SEQUENCE [LARGE SCALE GENOMIC DNA]</scope>
    <source>
        <strain evidence="2 3">CKOBP-6</strain>
    </source>
</reference>
<dbReference type="GO" id="GO:0008840">
    <property type="term" value="F:4-hydroxy-tetrahydrodipicolinate synthase activity"/>
    <property type="evidence" value="ECO:0007669"/>
    <property type="project" value="TreeGrafter"/>
</dbReference>
<organism evidence="2 3">
    <name type="scientific">Paenibacillus contaminans</name>
    <dbReference type="NCBI Taxonomy" id="450362"/>
    <lineage>
        <taxon>Bacteria</taxon>
        <taxon>Bacillati</taxon>
        <taxon>Bacillota</taxon>
        <taxon>Bacilli</taxon>
        <taxon>Bacillales</taxon>
        <taxon>Paenibacillaceae</taxon>
        <taxon>Paenibacillus</taxon>
    </lineage>
</organism>
<evidence type="ECO:0000313" key="3">
    <source>
        <dbReference type="Proteomes" id="UP000250369"/>
    </source>
</evidence>
<evidence type="ECO:0000256" key="1">
    <source>
        <dbReference type="ARBA" id="ARBA00023239"/>
    </source>
</evidence>
<dbReference type="PANTHER" id="PTHR12128">
    <property type="entry name" value="DIHYDRODIPICOLINATE SYNTHASE"/>
    <property type="match status" value="1"/>
</dbReference>
<accession>A0A329MN56</accession>
<keyword evidence="1" id="KW-0456">Lyase</keyword>
<dbReference type="InterPro" id="IPR013785">
    <property type="entry name" value="Aldolase_TIM"/>
</dbReference>
<dbReference type="SUPFAM" id="SSF51569">
    <property type="entry name" value="Aldolase"/>
    <property type="match status" value="1"/>
</dbReference>
<evidence type="ECO:0000313" key="2">
    <source>
        <dbReference type="EMBL" id="RAV21052.1"/>
    </source>
</evidence>
<dbReference type="SMART" id="SM01130">
    <property type="entry name" value="DHDPS"/>
    <property type="match status" value="1"/>
</dbReference>
<dbReference type="EMBL" id="QMFB01000006">
    <property type="protein sequence ID" value="RAV21052.1"/>
    <property type="molecule type" value="Genomic_DNA"/>
</dbReference>
<comment type="caution">
    <text evidence="2">The sequence shown here is derived from an EMBL/GenBank/DDBJ whole genome shotgun (WGS) entry which is preliminary data.</text>
</comment>
<dbReference type="OrthoDB" id="9770698at2"/>
<name>A0A329MN56_9BACL</name>
<dbReference type="RefSeq" id="WP_113031333.1">
    <property type="nucleotide sequence ID" value="NZ_QMFB01000006.1"/>
</dbReference>
<dbReference type="Pfam" id="PF00701">
    <property type="entry name" value="DHDPS"/>
    <property type="match status" value="1"/>
</dbReference>
<dbReference type="CDD" id="cd00408">
    <property type="entry name" value="DHDPS-like"/>
    <property type="match status" value="1"/>
</dbReference>
<proteinExistence type="predicted"/>
<keyword evidence="3" id="KW-1185">Reference proteome</keyword>
<dbReference type="PANTHER" id="PTHR12128:SF51">
    <property type="entry name" value="BLL4205 PROTEIN"/>
    <property type="match status" value="1"/>
</dbReference>
<sequence length="355" mass="39954">MSKKTLTPEQSKALHEGLVIPAHPLALTEDRKLDERSQRALARYYIAAGSGGIAVGVHSTQFEIRDKGIDLYEPVLRIAAEEVAKAKLDRPFLLVAGICGPTEQALNETEIALKLGYDAALLSMGGLKDWTEEQILERTAKVADRIPVIGFYLQPSVGGRIFSYDFWSKFAEIPGIVAIKMAPFNRYQTIDVARAVINSSRRDEIALYTGNDDNIVNDLLTAYRFNVDGKQVEKRIVGGLLGHWCVWTKKAVELLEEIKQVRENEQLSAEWLTRNIAVTETNAAFFDPAHNFAGCIPGIHEVLRRQGLMKGTWCLNPHEVLSPGQSEEIDRMYRDYPELNDDEFVKAHLNEWMEQ</sequence>
<dbReference type="AlphaFoldDB" id="A0A329MN56"/>
<dbReference type="Gene3D" id="3.20.20.70">
    <property type="entry name" value="Aldolase class I"/>
    <property type="match status" value="1"/>
</dbReference>
<gene>
    <name evidence="2" type="ORF">DQG23_13300</name>
</gene>